<dbReference type="EC" id="2.1.1.45" evidence="2"/>
<dbReference type="PANTHER" id="PTHR11548">
    <property type="entry name" value="THYMIDYLATE SYNTHASE 1"/>
    <property type="match status" value="1"/>
</dbReference>
<dbReference type="InterPro" id="IPR036926">
    <property type="entry name" value="Thymidate_synth/dCMP_Mease_sf"/>
</dbReference>
<reference evidence="6" key="1">
    <citation type="submission" date="2017-08" db="EMBL/GenBank/DDBJ databases">
        <authorList>
            <person name="de Groot N.N."/>
        </authorList>
    </citation>
    <scope>NUCLEOTIDE SEQUENCE</scope>
</reference>
<keyword evidence="3" id="KW-0489">Methyltransferase</keyword>
<dbReference type="GO" id="GO:0004799">
    <property type="term" value="F:thymidylate synthase activity"/>
    <property type="evidence" value="ECO:0007669"/>
    <property type="project" value="UniProtKB-EC"/>
</dbReference>
<dbReference type="HAMAP" id="MF_00008">
    <property type="entry name" value="Thymidy_synth_bact"/>
    <property type="match status" value="1"/>
</dbReference>
<protein>
    <recommendedName>
        <fullName evidence="2">thymidylate synthase</fullName>
        <ecNumber evidence="2">2.1.1.45</ecNumber>
    </recommendedName>
</protein>
<dbReference type="CDD" id="cd00351">
    <property type="entry name" value="TS_Pyrimidine_HMase"/>
    <property type="match status" value="1"/>
</dbReference>
<accession>A0A291LHF0</accession>
<dbReference type="GO" id="GO:0032259">
    <property type="term" value="P:methylation"/>
    <property type="evidence" value="ECO:0007669"/>
    <property type="project" value="UniProtKB-KW"/>
</dbReference>
<dbReference type="InterPro" id="IPR000398">
    <property type="entry name" value="Thymidylate_synthase"/>
</dbReference>
<evidence type="ECO:0000256" key="4">
    <source>
        <dbReference type="ARBA" id="ARBA00022679"/>
    </source>
</evidence>
<dbReference type="GO" id="GO:0006231">
    <property type="term" value="P:dTMP biosynthetic process"/>
    <property type="evidence" value="ECO:0007669"/>
    <property type="project" value="InterPro"/>
</dbReference>
<feature type="domain" description="Thymidylate synthase/dCMP hydroxymethylase" evidence="5">
    <location>
        <begin position="2"/>
        <end position="276"/>
    </location>
</feature>
<keyword evidence="4" id="KW-0808">Transferase</keyword>
<dbReference type="NCBIfam" id="TIGR03284">
    <property type="entry name" value="thym_sym"/>
    <property type="match status" value="1"/>
</dbReference>
<comment type="similarity">
    <text evidence="1">Belongs to the thymidylate synthase family.</text>
</comment>
<evidence type="ECO:0000259" key="5">
    <source>
        <dbReference type="Pfam" id="PF00303"/>
    </source>
</evidence>
<evidence type="ECO:0000313" key="6">
    <source>
        <dbReference type="EMBL" id="ATI18505.1"/>
    </source>
</evidence>
<sequence length="277" mass="31384">MKQYIDLINKVLSEGTHVSDRTGVGTISSLNNIVSFDLTKGFPAVTTKALAWKSVVGELLWFLSGSTNLYDLEEYTHGTRGEKRTIWHPNYEKQGVEKGYTEGYLGYIYGKNWRDFFGTDQIMKLIEDIKSDTFHNRKMVVSAWNPAKLDDVVLSPCHVMFSVNQRDGHLHLTWYQVSCDVFLGLPFNIASYALLCHILAALTGKKPGSVTGHLVDTHIYLNHLDQVKEQVTREPLELPRLVLPNFSSLEDLLALTPKDFTLEEYKHHPKLTGKMAA</sequence>
<organism evidence="6">
    <name type="scientific">Salmonella phage SP1a</name>
    <dbReference type="NCBI Taxonomy" id="2109652"/>
    <lineage>
        <taxon>Viruses</taxon>
        <taxon>Duplodnaviria</taxon>
        <taxon>Heunggongvirae</taxon>
        <taxon>Uroviricota</taxon>
        <taxon>Caudoviricetes</taxon>
        <taxon>Demerecviridae</taxon>
        <taxon>Markadamsvirinae</taxon>
        <taxon>Tequintavirus</taxon>
    </lineage>
</organism>
<evidence type="ECO:0000256" key="1">
    <source>
        <dbReference type="ARBA" id="ARBA00009972"/>
    </source>
</evidence>
<evidence type="ECO:0000256" key="2">
    <source>
        <dbReference type="ARBA" id="ARBA00011947"/>
    </source>
</evidence>
<dbReference type="SUPFAM" id="SSF55831">
    <property type="entry name" value="Thymidylate synthase/dCMP hydroxymethylase"/>
    <property type="match status" value="1"/>
</dbReference>
<name>A0A291LHF0_9CAUD</name>
<dbReference type="InterPro" id="IPR023451">
    <property type="entry name" value="Thymidate_synth/dCMP_Mease_dom"/>
</dbReference>
<proteinExistence type="inferred from homology"/>
<evidence type="ECO:0000256" key="3">
    <source>
        <dbReference type="ARBA" id="ARBA00022603"/>
    </source>
</evidence>
<dbReference type="PANTHER" id="PTHR11548:SF1">
    <property type="entry name" value="THYMIDYLATE SYNTHASE 1"/>
    <property type="match status" value="1"/>
</dbReference>
<dbReference type="EMBL" id="MF774688">
    <property type="protein sequence ID" value="ATI18505.1"/>
    <property type="molecule type" value="Genomic_DNA"/>
</dbReference>
<dbReference type="Gene3D" id="3.30.572.10">
    <property type="entry name" value="Thymidylate synthase/dCMP hydroxymethylase domain"/>
    <property type="match status" value="1"/>
</dbReference>
<dbReference type="InterPro" id="IPR045097">
    <property type="entry name" value="Thymidate_synth/dCMP_Mease"/>
</dbReference>
<dbReference type="Pfam" id="PF00303">
    <property type="entry name" value="Thymidylat_synt"/>
    <property type="match status" value="1"/>
</dbReference>
<dbReference type="PRINTS" id="PR00108">
    <property type="entry name" value="THYMDSNTHASE"/>
</dbReference>